<reference evidence="2" key="1">
    <citation type="submission" date="2025-08" db="UniProtKB">
        <authorList>
            <consortium name="RefSeq"/>
        </authorList>
    </citation>
    <scope>IDENTIFICATION</scope>
    <source>
        <tissue evidence="2">Gonads</tissue>
    </source>
</reference>
<dbReference type="Proteomes" id="UP000504635">
    <property type="component" value="Unplaced"/>
</dbReference>
<dbReference type="InterPro" id="IPR036691">
    <property type="entry name" value="Endo/exonu/phosph_ase_sf"/>
</dbReference>
<gene>
    <name evidence="2" type="primary">LOC115879046</name>
</gene>
<proteinExistence type="predicted"/>
<dbReference type="KEGG" id="soy:115879046"/>
<dbReference type="GeneID" id="115879046"/>
<dbReference type="OrthoDB" id="6776014at2759"/>
<keyword evidence="1" id="KW-1185">Reference proteome</keyword>
<protein>
    <submittedName>
        <fullName evidence="2">Uncharacterized protein LOC115879046</fullName>
    </submittedName>
</protein>
<accession>A0A6J2XJS2</accession>
<dbReference type="Gene3D" id="3.60.10.10">
    <property type="entry name" value="Endonuclease/exonuclease/phosphatase"/>
    <property type="match status" value="1"/>
</dbReference>
<dbReference type="RefSeq" id="XP_030751542.1">
    <property type="nucleotide sequence ID" value="XM_030895682.1"/>
</dbReference>
<dbReference type="PANTHER" id="PTHR47510:SF3">
    <property type="entry name" value="ENDO_EXONUCLEASE_PHOSPHATASE DOMAIN-CONTAINING PROTEIN"/>
    <property type="match status" value="1"/>
</dbReference>
<dbReference type="AlphaFoldDB" id="A0A6J2XJS2"/>
<sequence>MRNDRGDRLIQFYQETDSVIMNTFFQLPPRRLYTWKSPADSPQKMNRNQIDFIIINKRYQNSVKSVKTYPGADILSDHNLLLSKIKIRLKKTRKRNPQKRLDTQRLKDNTTRMEVKEELNNNINSISLDINYEDMDVEDTWSKIKNVCNLVADNMLKPEKGTKKQQWMTEEILDLMEERRKHRNKNERTYKKINNKINKEIKEAKEQWLQIQCREIEALEQKHDTFNLHKKIKTMAGRTSSRSSNLVLDKQGGLITDTGGILERWREYMGELFDEEQQAETIVHADSGPEITLDEVRHSITRLKNNKATVPDNVQAEILKLLEDNQLKLLTKLLNKIYETGELPSDWLVSTFIPLPKRANATRCSDYRIISLMSHALKILLNIIHSRIYRKLEENMSKIQFGLEVEWEREKPYFLYRS</sequence>
<evidence type="ECO:0000313" key="2">
    <source>
        <dbReference type="RefSeq" id="XP_030751542.1"/>
    </source>
</evidence>
<evidence type="ECO:0000313" key="1">
    <source>
        <dbReference type="Proteomes" id="UP000504635"/>
    </source>
</evidence>
<dbReference type="SUPFAM" id="SSF56219">
    <property type="entry name" value="DNase I-like"/>
    <property type="match status" value="1"/>
</dbReference>
<organism evidence="1 2">
    <name type="scientific">Sitophilus oryzae</name>
    <name type="common">Rice weevil</name>
    <name type="synonym">Curculio oryzae</name>
    <dbReference type="NCBI Taxonomy" id="7048"/>
    <lineage>
        <taxon>Eukaryota</taxon>
        <taxon>Metazoa</taxon>
        <taxon>Ecdysozoa</taxon>
        <taxon>Arthropoda</taxon>
        <taxon>Hexapoda</taxon>
        <taxon>Insecta</taxon>
        <taxon>Pterygota</taxon>
        <taxon>Neoptera</taxon>
        <taxon>Endopterygota</taxon>
        <taxon>Coleoptera</taxon>
        <taxon>Polyphaga</taxon>
        <taxon>Cucujiformia</taxon>
        <taxon>Curculionidae</taxon>
        <taxon>Dryophthorinae</taxon>
        <taxon>Sitophilus</taxon>
    </lineage>
</organism>
<name>A0A6J2XJS2_SITOR</name>
<dbReference type="PANTHER" id="PTHR47510">
    <property type="entry name" value="REVERSE TRANSCRIPTASE DOMAIN-CONTAINING PROTEIN"/>
    <property type="match status" value="1"/>
</dbReference>
<dbReference type="InParanoid" id="A0A6J2XJS2"/>